<name>A0A5B0QAW6_PUCGR</name>
<keyword evidence="3" id="KW-1185">Reference proteome</keyword>
<evidence type="ECO:0000313" key="3">
    <source>
        <dbReference type="Proteomes" id="UP000324748"/>
    </source>
</evidence>
<feature type="compositionally biased region" description="Polar residues" evidence="1">
    <location>
        <begin position="108"/>
        <end position="124"/>
    </location>
</feature>
<evidence type="ECO:0000256" key="1">
    <source>
        <dbReference type="SAM" id="MobiDB-lite"/>
    </source>
</evidence>
<sequence length="173" mass="19129">MFMAVTSARKAAQEADSESRQEETSRSLVNDNVQPRRAARSRAQAPIATLEHWNAPLPANSDPAKKKLPFLTSEAKQSTADDLWARAFSRPTSHPTGTRHPRVYTLIRQRNSVPSPQRGSFSTPASASRGVSSLRSSWPPQPPPSPHPMSQIGSARHDRRTDQMTPNADSRRD</sequence>
<evidence type="ECO:0000313" key="2">
    <source>
        <dbReference type="EMBL" id="KAA1110327.1"/>
    </source>
</evidence>
<reference evidence="2 3" key="1">
    <citation type="submission" date="2019-05" db="EMBL/GenBank/DDBJ databases">
        <title>Emergence of the Ug99 lineage of the wheat stem rust pathogen through somatic hybridization.</title>
        <authorList>
            <person name="Li F."/>
            <person name="Upadhyaya N.M."/>
            <person name="Sperschneider J."/>
            <person name="Matny O."/>
            <person name="Nguyen-Phuc H."/>
            <person name="Mago R."/>
            <person name="Raley C."/>
            <person name="Miller M.E."/>
            <person name="Silverstein K.A.T."/>
            <person name="Henningsen E."/>
            <person name="Hirsch C.D."/>
            <person name="Visser B."/>
            <person name="Pretorius Z.A."/>
            <person name="Steffenson B.J."/>
            <person name="Schwessinger B."/>
            <person name="Dodds P.N."/>
            <person name="Figueroa M."/>
        </authorList>
    </citation>
    <scope>NUCLEOTIDE SEQUENCE [LARGE SCALE GENOMIC DNA]</scope>
    <source>
        <strain evidence="2">21-0</strain>
    </source>
</reference>
<dbReference type="Proteomes" id="UP000324748">
    <property type="component" value="Unassembled WGS sequence"/>
</dbReference>
<proteinExistence type="predicted"/>
<feature type="compositionally biased region" description="Polar residues" evidence="1">
    <location>
        <begin position="163"/>
        <end position="173"/>
    </location>
</feature>
<comment type="caution">
    <text evidence="2">The sequence shown here is derived from an EMBL/GenBank/DDBJ whole genome shotgun (WGS) entry which is preliminary data.</text>
</comment>
<dbReference type="AlphaFoldDB" id="A0A5B0QAW6"/>
<feature type="region of interest" description="Disordered" evidence="1">
    <location>
        <begin position="1"/>
        <end position="173"/>
    </location>
</feature>
<dbReference type="OrthoDB" id="10477702at2759"/>
<organism evidence="2 3">
    <name type="scientific">Puccinia graminis f. sp. tritici</name>
    <dbReference type="NCBI Taxonomy" id="56615"/>
    <lineage>
        <taxon>Eukaryota</taxon>
        <taxon>Fungi</taxon>
        <taxon>Dikarya</taxon>
        <taxon>Basidiomycota</taxon>
        <taxon>Pucciniomycotina</taxon>
        <taxon>Pucciniomycetes</taxon>
        <taxon>Pucciniales</taxon>
        <taxon>Pucciniaceae</taxon>
        <taxon>Puccinia</taxon>
    </lineage>
</organism>
<feature type="compositionally biased region" description="Low complexity" evidence="1">
    <location>
        <begin position="125"/>
        <end position="138"/>
    </location>
</feature>
<dbReference type="EMBL" id="VSWC01000027">
    <property type="protein sequence ID" value="KAA1110327.1"/>
    <property type="molecule type" value="Genomic_DNA"/>
</dbReference>
<feature type="compositionally biased region" description="Basic and acidic residues" evidence="1">
    <location>
        <begin position="11"/>
        <end position="25"/>
    </location>
</feature>
<accession>A0A5B0QAW6</accession>
<protein>
    <submittedName>
        <fullName evidence="2">Uncharacterized protein</fullName>
    </submittedName>
</protein>
<gene>
    <name evidence="2" type="ORF">PGT21_018232</name>
</gene>